<keyword evidence="9" id="KW-1185">Reference proteome</keyword>
<comment type="caution">
    <text evidence="8">The sequence shown here is derived from an EMBL/GenBank/DDBJ whole genome shotgun (WGS) entry which is preliminary data.</text>
</comment>
<protein>
    <submittedName>
        <fullName evidence="8">Flagellar biosynthesis protein FliR</fullName>
    </submittedName>
</protein>
<keyword evidence="4 7" id="KW-0812">Transmembrane</keyword>
<keyword evidence="3" id="KW-1003">Cell membrane</keyword>
<evidence type="ECO:0000256" key="4">
    <source>
        <dbReference type="ARBA" id="ARBA00022692"/>
    </source>
</evidence>
<organism evidence="8 9">
    <name type="scientific">Acetobacter pomorum</name>
    <dbReference type="NCBI Taxonomy" id="65959"/>
    <lineage>
        <taxon>Bacteria</taxon>
        <taxon>Pseudomonadati</taxon>
        <taxon>Pseudomonadota</taxon>
        <taxon>Alphaproteobacteria</taxon>
        <taxon>Acetobacterales</taxon>
        <taxon>Acetobacteraceae</taxon>
        <taxon>Acetobacter</taxon>
    </lineage>
</organism>
<dbReference type="PANTHER" id="PTHR30065">
    <property type="entry name" value="FLAGELLAR BIOSYNTHETIC PROTEIN FLIR"/>
    <property type="match status" value="1"/>
</dbReference>
<feature type="transmembrane region" description="Helical" evidence="7">
    <location>
        <begin position="195"/>
        <end position="218"/>
    </location>
</feature>
<feature type="transmembrane region" description="Helical" evidence="7">
    <location>
        <begin position="149"/>
        <end position="174"/>
    </location>
</feature>
<feature type="transmembrane region" description="Helical" evidence="7">
    <location>
        <begin position="112"/>
        <end position="129"/>
    </location>
</feature>
<gene>
    <name evidence="8" type="ORF">CSR02_14760</name>
</gene>
<evidence type="ECO:0000256" key="7">
    <source>
        <dbReference type="SAM" id="Phobius"/>
    </source>
</evidence>
<evidence type="ECO:0000256" key="6">
    <source>
        <dbReference type="ARBA" id="ARBA00023136"/>
    </source>
</evidence>
<keyword evidence="8" id="KW-0966">Cell projection</keyword>
<dbReference type="GO" id="GO:0006605">
    <property type="term" value="P:protein targeting"/>
    <property type="evidence" value="ECO:0007669"/>
    <property type="project" value="InterPro"/>
</dbReference>
<evidence type="ECO:0000256" key="2">
    <source>
        <dbReference type="ARBA" id="ARBA00009772"/>
    </source>
</evidence>
<evidence type="ECO:0000256" key="1">
    <source>
        <dbReference type="ARBA" id="ARBA00004651"/>
    </source>
</evidence>
<name>A0A2G4R8H1_9PROT</name>
<feature type="transmembrane region" description="Helical" evidence="7">
    <location>
        <begin position="20"/>
        <end position="41"/>
    </location>
</feature>
<reference evidence="8 9" key="1">
    <citation type="submission" date="2017-10" db="EMBL/GenBank/DDBJ databases">
        <title>Genomic analysis of the genus Acetobacter.</title>
        <authorList>
            <person name="Kim K.H."/>
            <person name="Chun B.H."/>
            <person name="Son A.R."/>
            <person name="Jeon C.O."/>
        </authorList>
    </citation>
    <scope>NUCLEOTIDE SEQUENCE [LARGE SCALE GENOMIC DNA]</scope>
    <source>
        <strain evidence="8 9">LHT 2458</strain>
    </source>
</reference>
<comment type="subcellular location">
    <subcellularLocation>
        <location evidence="1">Cell membrane</location>
        <topology evidence="1">Multi-pass membrane protein</topology>
    </subcellularLocation>
</comment>
<keyword evidence="8" id="KW-0282">Flagellum</keyword>
<dbReference type="Proteomes" id="UP000228751">
    <property type="component" value="Unassembled WGS sequence"/>
</dbReference>
<keyword evidence="6 7" id="KW-0472">Membrane</keyword>
<dbReference type="OrthoDB" id="9779817at2"/>
<feature type="transmembrane region" description="Helical" evidence="7">
    <location>
        <begin position="53"/>
        <end position="73"/>
    </location>
</feature>
<feature type="transmembrane region" description="Helical" evidence="7">
    <location>
        <begin position="230"/>
        <end position="252"/>
    </location>
</feature>
<dbReference type="GO" id="GO:0005886">
    <property type="term" value="C:plasma membrane"/>
    <property type="evidence" value="ECO:0007669"/>
    <property type="project" value="UniProtKB-SubCell"/>
</dbReference>
<feature type="transmembrane region" description="Helical" evidence="7">
    <location>
        <begin position="85"/>
        <end position="105"/>
    </location>
</feature>
<evidence type="ECO:0000313" key="9">
    <source>
        <dbReference type="Proteomes" id="UP000228751"/>
    </source>
</evidence>
<evidence type="ECO:0000256" key="5">
    <source>
        <dbReference type="ARBA" id="ARBA00022989"/>
    </source>
</evidence>
<evidence type="ECO:0000256" key="3">
    <source>
        <dbReference type="ARBA" id="ARBA00022475"/>
    </source>
</evidence>
<keyword evidence="5 7" id="KW-1133">Transmembrane helix</keyword>
<proteinExistence type="inferred from homology"/>
<comment type="similarity">
    <text evidence="2">Belongs to the FliR/MopE/SpaR family.</text>
</comment>
<sequence>MSRIADFIGNPDLLSPNGSLAALTSTFVIIICRVSAVIMTSPGLGDTSAPSRIRAGIALATTVAILPVVNDHIQSLAGEAMRMPSSAIMIIAEEILCGIFIGLLARLITLSIAISMQIVSVFTGMSSVIQPDSQLGSSSTAISHMANSLIPVIIFTTGMYALPLYAIVGSYNLFPPGHITMQITGDMAHSISQATGETFSIAMQLAAPFVLIGTLWPAMLGVLNKLMPTLQVYSVAMPAQLLGSLLLLALLIQVVTGTWQERIQGILLELPGIQSLTNTPPHPKQK</sequence>
<dbReference type="RefSeq" id="WP_099542193.1">
    <property type="nucleotide sequence ID" value="NZ_PEBQ01000184.1"/>
</dbReference>
<dbReference type="PRINTS" id="PR00953">
    <property type="entry name" value="TYPE3IMRPROT"/>
</dbReference>
<dbReference type="Pfam" id="PF01311">
    <property type="entry name" value="Bac_export_1"/>
    <property type="match status" value="1"/>
</dbReference>
<keyword evidence="8" id="KW-0969">Cilium</keyword>
<accession>A0A2G4R8H1</accession>
<evidence type="ECO:0000313" key="8">
    <source>
        <dbReference type="EMBL" id="PHY92883.1"/>
    </source>
</evidence>
<dbReference type="InterPro" id="IPR002010">
    <property type="entry name" value="T3SS_IM_R"/>
</dbReference>
<dbReference type="AlphaFoldDB" id="A0A2G4R8H1"/>
<dbReference type="PANTHER" id="PTHR30065:SF8">
    <property type="entry name" value="FLAGELLAR BIOSYNTHETIC PROTEIN FLIR"/>
    <property type="match status" value="1"/>
</dbReference>
<dbReference type="EMBL" id="PEBQ01000184">
    <property type="protein sequence ID" value="PHY92883.1"/>
    <property type="molecule type" value="Genomic_DNA"/>
</dbReference>